<feature type="domain" description="Reverse transcriptase" evidence="1">
    <location>
        <begin position="430"/>
        <end position="704"/>
    </location>
</feature>
<dbReference type="SUPFAM" id="SSF56672">
    <property type="entry name" value="DNA/RNA polymerases"/>
    <property type="match status" value="1"/>
</dbReference>
<dbReference type="Ensembl" id="ENSACAT00000053365.1">
    <property type="protein sequence ID" value="ENSACAP00000028967.1"/>
    <property type="gene ID" value="ENSACAG00000045126.1"/>
</dbReference>
<organism evidence="2 3">
    <name type="scientific">Anolis carolinensis</name>
    <name type="common">Green anole</name>
    <name type="synonym">American chameleon</name>
    <dbReference type="NCBI Taxonomy" id="28377"/>
    <lineage>
        <taxon>Eukaryota</taxon>
        <taxon>Metazoa</taxon>
        <taxon>Chordata</taxon>
        <taxon>Craniata</taxon>
        <taxon>Vertebrata</taxon>
        <taxon>Euteleostomi</taxon>
        <taxon>Lepidosauria</taxon>
        <taxon>Squamata</taxon>
        <taxon>Bifurcata</taxon>
        <taxon>Unidentata</taxon>
        <taxon>Episquamata</taxon>
        <taxon>Toxicofera</taxon>
        <taxon>Iguania</taxon>
        <taxon>Dactyloidae</taxon>
        <taxon>Anolis</taxon>
    </lineage>
</organism>
<keyword evidence="3" id="KW-1185">Reference proteome</keyword>
<dbReference type="AlphaFoldDB" id="A0A803T177"/>
<dbReference type="PANTHER" id="PTHR47027:SF30">
    <property type="entry name" value="THAP-TYPE DOMAIN-CONTAINING PROTEIN"/>
    <property type="match status" value="1"/>
</dbReference>
<dbReference type="Gene3D" id="3.60.10.10">
    <property type="entry name" value="Endonuclease/exonuclease/phosphatase"/>
    <property type="match status" value="1"/>
</dbReference>
<dbReference type="Pfam" id="PF00078">
    <property type="entry name" value="RVT_1"/>
    <property type="match status" value="1"/>
</dbReference>
<dbReference type="PANTHER" id="PTHR47027">
    <property type="entry name" value="REVERSE TRANSCRIPTASE DOMAIN-CONTAINING PROTEIN"/>
    <property type="match status" value="1"/>
</dbReference>
<protein>
    <recommendedName>
        <fullName evidence="1">Reverse transcriptase domain-containing protein</fullName>
    </recommendedName>
</protein>
<name>A0A803T177_ANOCA</name>
<dbReference type="InParanoid" id="A0A803T177"/>
<dbReference type="GeneTree" id="ENSGT01040000244399"/>
<dbReference type="Proteomes" id="UP000001646">
    <property type="component" value="Unplaced"/>
</dbReference>
<dbReference type="PROSITE" id="PS50878">
    <property type="entry name" value="RT_POL"/>
    <property type="match status" value="1"/>
</dbReference>
<evidence type="ECO:0000259" key="1">
    <source>
        <dbReference type="PROSITE" id="PS50878"/>
    </source>
</evidence>
<reference evidence="2" key="3">
    <citation type="submission" date="2025-09" db="UniProtKB">
        <authorList>
            <consortium name="Ensembl"/>
        </authorList>
    </citation>
    <scope>IDENTIFICATION</scope>
</reference>
<dbReference type="PRINTS" id="PR01345">
    <property type="entry name" value="CERVTRCPTASE"/>
</dbReference>
<reference evidence="2" key="1">
    <citation type="submission" date="2009-12" db="EMBL/GenBank/DDBJ databases">
        <title>The Genome Sequence of Anolis carolinensis (Green Anole Lizard).</title>
        <authorList>
            <consortium name="The Genome Sequencing Platform"/>
            <person name="Di Palma F."/>
            <person name="Alfoldi J."/>
            <person name="Heiman D."/>
            <person name="Young S."/>
            <person name="Grabherr M."/>
            <person name="Johnson J."/>
            <person name="Lander E.S."/>
            <person name="Lindblad-Toh K."/>
        </authorList>
    </citation>
    <scope>NUCLEOTIDE SEQUENCE [LARGE SCALE GENOMIC DNA]</scope>
    <source>
        <strain evidence="2">JBL SC #1</strain>
    </source>
</reference>
<sequence>MELILINVYIPPLTSSYYSPDAWVQLEIIVEELTVAYTQAIIILLGDFNAKLGPSIHDLAQYGGLPHDFIKNHPKWYSRDKKINRSGISLASLILKCNLQILGGKNNNNNYNYNYVYPYTFHSSHTSSALDFICVSTGKANLFSQIKVLLREESDHQPVCVKFLGPSDLRPNNRNDNWIMANTEVIQNKRLAWTKVDMTAIANSLKTEDITNWNSIIQSHSADWQTVSKAFTNICGSLKEHLVTKSTPKGPYLSRAPWFDKECQLQRTKLRLAMRRAQGQHLVNPQLEMLTLRREYKRLIKTKKKNHTVSIWSGLECSAKSHNSAIFWHTVAGILKERKFTFDIPIPAEDWENYYSHLFASTEPTETQSRGKDLSIKALPLWPPVTEDEIRCIINNLKTNKAPGEDYLPAELFKTHLDWWAPLLAGLFTHINNICQIPVGWKMAIVVPVYKKGNKKDPGSYRPISLIDIVAKIYARYLLNRAECWGKEKHILVEEQAGFRQNRSTIDNCFVLNHTIAKYVSRGKQLYAAFIDLSAAFDTVNRETLWKKLTDLNMEPRLLALIKALYTNTFLKVRFGTQGAMTNSVETYKGVRQGCILAPLLFSLYVNDLPEQLKDPEVHMPKLCKTHFNILLYADDMILLSYSQVGLRRLLRRFNTYCHNNALTINKSKSKIMVFGKRHNRHRWFLDGESIEQVCTFTYLGIVFSETSSWLPHHQRSSVRARVRVNQLLKLTTHSQPGSLDPLLKVYKAKVTPMLLYGAEVWGLNQVPLLEQSQSQHLRSFLGVHRTTPAAAVRAELGVYTVDGLSKIRAYNYWIKLIAMANDRLPKLCLLEQIENQHQSSWLVHLTKYISSCGLPIRYPNLLEELDPKIVAQRVLDIEGQKDIATLSKAGSLKWLSRFKHTFQTARYLKTEMPKHLRRVFTRARFEQLDTMVKHGRFNQVPYNERFCICGASEVEDIAHVLFSCELYKKERHQCLGPYIIHKTHWDPHIKISFLLAGQNPKITHKTALFLFKATQLRIAYLESIGVNCAGDADI</sequence>
<dbReference type="CDD" id="cd01650">
    <property type="entry name" value="RT_nLTR_like"/>
    <property type="match status" value="1"/>
</dbReference>
<dbReference type="InterPro" id="IPR000477">
    <property type="entry name" value="RT_dom"/>
</dbReference>
<evidence type="ECO:0000313" key="2">
    <source>
        <dbReference type="Ensembl" id="ENSACAP00000028967.1"/>
    </source>
</evidence>
<reference evidence="2" key="2">
    <citation type="submission" date="2025-08" db="UniProtKB">
        <authorList>
            <consortium name="Ensembl"/>
        </authorList>
    </citation>
    <scope>IDENTIFICATION</scope>
</reference>
<evidence type="ECO:0000313" key="3">
    <source>
        <dbReference type="Proteomes" id="UP000001646"/>
    </source>
</evidence>
<dbReference type="InterPro" id="IPR036691">
    <property type="entry name" value="Endo/exonu/phosph_ase_sf"/>
</dbReference>
<dbReference type="SUPFAM" id="SSF56219">
    <property type="entry name" value="DNase I-like"/>
    <property type="match status" value="1"/>
</dbReference>
<proteinExistence type="predicted"/>
<dbReference type="InterPro" id="IPR043502">
    <property type="entry name" value="DNA/RNA_pol_sf"/>
</dbReference>
<accession>A0A803T177</accession>